<evidence type="ECO:0000256" key="2">
    <source>
        <dbReference type="SAM" id="SignalP"/>
    </source>
</evidence>
<comment type="caution">
    <text evidence="3">The sequence shown here is derived from an EMBL/GenBank/DDBJ whole genome shotgun (WGS) entry which is preliminary data.</text>
</comment>
<dbReference type="EMBL" id="JAHZIK010001460">
    <property type="protein sequence ID" value="MBW7459054.1"/>
    <property type="molecule type" value="Genomic_DNA"/>
</dbReference>
<proteinExistence type="predicted"/>
<keyword evidence="4" id="KW-1185">Reference proteome</keyword>
<feature type="compositionally biased region" description="Polar residues" evidence="1">
    <location>
        <begin position="81"/>
        <end position="98"/>
    </location>
</feature>
<dbReference type="Proteomes" id="UP001519887">
    <property type="component" value="Unassembled WGS sequence"/>
</dbReference>
<evidence type="ECO:0000256" key="1">
    <source>
        <dbReference type="SAM" id="MobiDB-lite"/>
    </source>
</evidence>
<feature type="non-terminal residue" evidence="3">
    <location>
        <position position="182"/>
    </location>
</feature>
<sequence length="182" mass="18219">MKTKQMIVALGILLVVSSSTAIIVSAAKAAPAGNVNTGNEADKRVCDAKGGPPSRPAKGVKASVPPAGGVKAPHAADTDTETSAGTANGTTAENGDTSVVISGGFDTDPVDHGRPVVLIAAALGVPTEVFREAFSGVTPAGAGSGGPTAEEAQQNKAALLKVLGSYGITNERLDEVSNYYRY</sequence>
<accession>A0ABS7CDT2</accession>
<protein>
    <submittedName>
        <fullName evidence="3">Uncharacterized protein</fullName>
    </submittedName>
</protein>
<reference evidence="3 4" key="1">
    <citation type="submission" date="2021-07" db="EMBL/GenBank/DDBJ databases">
        <title>Paenibacillus radiodurans sp. nov., isolated from the southeastern edge of Tengger Desert.</title>
        <authorList>
            <person name="Zhang G."/>
        </authorList>
    </citation>
    <scope>NUCLEOTIDE SEQUENCE [LARGE SCALE GENOMIC DNA]</scope>
    <source>
        <strain evidence="3 4">CCM 7311</strain>
    </source>
</reference>
<keyword evidence="2" id="KW-0732">Signal</keyword>
<feature type="chain" id="PRO_5046977297" evidence="2">
    <location>
        <begin position="22"/>
        <end position="182"/>
    </location>
</feature>
<feature type="signal peptide" evidence="2">
    <location>
        <begin position="1"/>
        <end position="21"/>
    </location>
</feature>
<name>A0ABS7CDT2_9BACL</name>
<evidence type="ECO:0000313" key="3">
    <source>
        <dbReference type="EMBL" id="MBW7459054.1"/>
    </source>
</evidence>
<evidence type="ECO:0000313" key="4">
    <source>
        <dbReference type="Proteomes" id="UP001519887"/>
    </source>
</evidence>
<feature type="region of interest" description="Disordered" evidence="1">
    <location>
        <begin position="33"/>
        <end position="98"/>
    </location>
</feature>
<organism evidence="3 4">
    <name type="scientific">Paenibacillus sepulcri</name>
    <dbReference type="NCBI Taxonomy" id="359917"/>
    <lineage>
        <taxon>Bacteria</taxon>
        <taxon>Bacillati</taxon>
        <taxon>Bacillota</taxon>
        <taxon>Bacilli</taxon>
        <taxon>Bacillales</taxon>
        <taxon>Paenibacillaceae</taxon>
        <taxon>Paenibacillus</taxon>
    </lineage>
</organism>
<gene>
    <name evidence="3" type="ORF">K0U00_33890</name>
</gene>